<dbReference type="OrthoDB" id="79115at2759"/>
<evidence type="ECO:0000313" key="2">
    <source>
        <dbReference type="EMBL" id="KAF0690252.1"/>
    </source>
</evidence>
<reference evidence="2" key="2">
    <citation type="submission" date="2019-06" db="EMBL/GenBank/DDBJ databases">
        <title>Genomics analysis of Aphanomyces spp. identifies a new class of oomycete effector associated with host adaptation.</title>
        <authorList>
            <person name="Gaulin E."/>
        </authorList>
    </citation>
    <scope>NUCLEOTIDE SEQUENCE</scope>
    <source>
        <strain evidence="2">CBS 578.67</strain>
    </source>
</reference>
<proteinExistence type="predicted"/>
<dbReference type="EMBL" id="VJMH01006385">
    <property type="protein sequence ID" value="KAF0690252.1"/>
    <property type="molecule type" value="Genomic_DNA"/>
</dbReference>
<protein>
    <submittedName>
        <fullName evidence="3">Aste57867_18349 protein</fullName>
    </submittedName>
</protein>
<feature type="region of interest" description="Disordered" evidence="1">
    <location>
        <begin position="1"/>
        <end position="35"/>
    </location>
</feature>
<keyword evidence="4" id="KW-1185">Reference proteome</keyword>
<reference evidence="3 4" key="1">
    <citation type="submission" date="2019-03" db="EMBL/GenBank/DDBJ databases">
        <authorList>
            <person name="Gaulin E."/>
            <person name="Dumas B."/>
        </authorList>
    </citation>
    <scope>NUCLEOTIDE SEQUENCE [LARGE SCALE GENOMIC DNA]</scope>
    <source>
        <strain evidence="3">CBS 568.67</strain>
    </source>
</reference>
<feature type="region of interest" description="Disordered" evidence="1">
    <location>
        <begin position="82"/>
        <end position="118"/>
    </location>
</feature>
<name>A0A485LAQ6_9STRA</name>
<accession>A0A485LAQ6</accession>
<evidence type="ECO:0000313" key="3">
    <source>
        <dbReference type="EMBL" id="VFT95085.1"/>
    </source>
</evidence>
<organism evidence="3 4">
    <name type="scientific">Aphanomyces stellatus</name>
    <dbReference type="NCBI Taxonomy" id="120398"/>
    <lineage>
        <taxon>Eukaryota</taxon>
        <taxon>Sar</taxon>
        <taxon>Stramenopiles</taxon>
        <taxon>Oomycota</taxon>
        <taxon>Saprolegniomycetes</taxon>
        <taxon>Saprolegniales</taxon>
        <taxon>Verrucalvaceae</taxon>
        <taxon>Aphanomyces</taxon>
    </lineage>
</organism>
<feature type="compositionally biased region" description="Low complexity" evidence="1">
    <location>
        <begin position="1"/>
        <end position="30"/>
    </location>
</feature>
<gene>
    <name evidence="3" type="primary">Aste57867_18349</name>
    <name evidence="2" type="ORF">As57867_018287</name>
    <name evidence="3" type="ORF">ASTE57867_18349</name>
</gene>
<dbReference type="Proteomes" id="UP000332933">
    <property type="component" value="Unassembled WGS sequence"/>
</dbReference>
<dbReference type="AlphaFoldDB" id="A0A485LAQ6"/>
<evidence type="ECO:0000256" key="1">
    <source>
        <dbReference type="SAM" id="MobiDB-lite"/>
    </source>
</evidence>
<evidence type="ECO:0000313" key="4">
    <source>
        <dbReference type="Proteomes" id="UP000332933"/>
    </source>
</evidence>
<dbReference type="EMBL" id="CAADRA010006406">
    <property type="protein sequence ID" value="VFT95085.1"/>
    <property type="molecule type" value="Genomic_DNA"/>
</dbReference>
<sequence>MMPAAAATSTAASSSTHSASSMLPTSSTAPGVPVPSDLRCRYAYKECKHERSQRKNGKLHSLCEFHRRKANSVQKLYAMKRRNNGDGAARPPRQGHAISPTRKSAASTTHNAAPAAHHHHTMSFLNHGSQYAHFRDVSPRSPTGESVVLMNPTSFDDDTYYRLVEIKRRIHDAWERRAYHQDAIYAAPFQTPVTVAHHRPHFR</sequence>
<feature type="compositionally biased region" description="Low complexity" evidence="1">
    <location>
        <begin position="104"/>
        <end position="115"/>
    </location>
</feature>